<dbReference type="InterPro" id="IPR039421">
    <property type="entry name" value="Type_1_exporter"/>
</dbReference>
<dbReference type="EMBL" id="CAJNON010001260">
    <property type="protein sequence ID" value="CAF1445917.1"/>
    <property type="molecule type" value="Genomic_DNA"/>
</dbReference>
<feature type="domain" description="ABC transporter" evidence="1">
    <location>
        <begin position="23"/>
        <end position="76"/>
    </location>
</feature>
<dbReference type="PANTHER" id="PTHR24221:SF503">
    <property type="entry name" value="MITOCHONDRIAL POTASSIUM CHANNEL ATP-BINDING SUBUNIT"/>
    <property type="match status" value="1"/>
</dbReference>
<evidence type="ECO:0000313" key="3">
    <source>
        <dbReference type="Proteomes" id="UP000663891"/>
    </source>
</evidence>
<organism evidence="2 3">
    <name type="scientific">Adineta steineri</name>
    <dbReference type="NCBI Taxonomy" id="433720"/>
    <lineage>
        <taxon>Eukaryota</taxon>
        <taxon>Metazoa</taxon>
        <taxon>Spiralia</taxon>
        <taxon>Gnathifera</taxon>
        <taxon>Rotifera</taxon>
        <taxon>Eurotatoria</taxon>
        <taxon>Bdelloidea</taxon>
        <taxon>Adinetida</taxon>
        <taxon>Adinetidae</taxon>
        <taxon>Adineta</taxon>
    </lineage>
</organism>
<dbReference type="Gene3D" id="3.40.50.300">
    <property type="entry name" value="P-loop containing nucleotide triphosphate hydrolases"/>
    <property type="match status" value="1"/>
</dbReference>
<gene>
    <name evidence="2" type="ORF">VCS650_LOCUS39178</name>
</gene>
<sequence>MLGLTIGDDISYGCSSYTFTYEDIINAARRAHCYNFIEALPMGYDTSVALNGTSLLSGGEKQRIAIARALFCNPKI</sequence>
<dbReference type="Proteomes" id="UP000663891">
    <property type="component" value="Unassembled WGS sequence"/>
</dbReference>
<dbReference type="OrthoDB" id="6500128at2759"/>
<accession>A0A815P9E7</accession>
<dbReference type="GO" id="GO:0005524">
    <property type="term" value="F:ATP binding"/>
    <property type="evidence" value="ECO:0007669"/>
    <property type="project" value="InterPro"/>
</dbReference>
<dbReference type="Pfam" id="PF00005">
    <property type="entry name" value="ABC_tran"/>
    <property type="match status" value="1"/>
</dbReference>
<dbReference type="InterPro" id="IPR027417">
    <property type="entry name" value="P-loop_NTPase"/>
</dbReference>
<name>A0A815P9E7_9BILA</name>
<dbReference type="GO" id="GO:0042626">
    <property type="term" value="F:ATPase-coupled transmembrane transporter activity"/>
    <property type="evidence" value="ECO:0007669"/>
    <property type="project" value="TreeGrafter"/>
</dbReference>
<proteinExistence type="predicted"/>
<protein>
    <recommendedName>
        <fullName evidence="1">ABC transporter domain-containing protein</fullName>
    </recommendedName>
</protein>
<dbReference type="InterPro" id="IPR003439">
    <property type="entry name" value="ABC_transporter-like_ATP-bd"/>
</dbReference>
<dbReference type="SUPFAM" id="SSF52540">
    <property type="entry name" value="P-loop containing nucleoside triphosphate hydrolases"/>
    <property type="match status" value="1"/>
</dbReference>
<dbReference type="AlphaFoldDB" id="A0A815P9E7"/>
<dbReference type="PANTHER" id="PTHR24221">
    <property type="entry name" value="ATP-BINDING CASSETTE SUB-FAMILY B"/>
    <property type="match status" value="1"/>
</dbReference>
<comment type="caution">
    <text evidence="2">The sequence shown here is derived from an EMBL/GenBank/DDBJ whole genome shotgun (WGS) entry which is preliminary data.</text>
</comment>
<evidence type="ECO:0000259" key="1">
    <source>
        <dbReference type="Pfam" id="PF00005"/>
    </source>
</evidence>
<reference evidence="2" key="1">
    <citation type="submission" date="2021-02" db="EMBL/GenBank/DDBJ databases">
        <authorList>
            <person name="Nowell W R."/>
        </authorList>
    </citation>
    <scope>NUCLEOTIDE SEQUENCE</scope>
</reference>
<evidence type="ECO:0000313" key="2">
    <source>
        <dbReference type="EMBL" id="CAF1445917.1"/>
    </source>
</evidence>
<dbReference type="GO" id="GO:0016020">
    <property type="term" value="C:membrane"/>
    <property type="evidence" value="ECO:0007669"/>
    <property type="project" value="TreeGrafter"/>
</dbReference>
<dbReference type="GO" id="GO:0016887">
    <property type="term" value="F:ATP hydrolysis activity"/>
    <property type="evidence" value="ECO:0007669"/>
    <property type="project" value="InterPro"/>
</dbReference>